<evidence type="ECO:0000256" key="1">
    <source>
        <dbReference type="SAM" id="MobiDB-lite"/>
    </source>
</evidence>
<dbReference type="Proteomes" id="UP000548476">
    <property type="component" value="Unassembled WGS sequence"/>
</dbReference>
<dbReference type="Gene3D" id="1.10.10.10">
    <property type="entry name" value="Winged helix-like DNA-binding domain superfamily/Winged helix DNA-binding domain"/>
    <property type="match status" value="1"/>
</dbReference>
<dbReference type="EMBL" id="JACHGT010000019">
    <property type="protein sequence ID" value="MBB6038907.1"/>
    <property type="molecule type" value="Genomic_DNA"/>
</dbReference>
<gene>
    <name evidence="2" type="ORF">HNR73_006796</name>
</gene>
<evidence type="ECO:0000313" key="2">
    <source>
        <dbReference type="EMBL" id="MBB6038907.1"/>
    </source>
</evidence>
<accession>A0A841FZT4</accession>
<dbReference type="RefSeq" id="WP_184791829.1">
    <property type="nucleotide sequence ID" value="NZ_BONT01000118.1"/>
</dbReference>
<sequence length="204" mass="22174">MPTHDLVDEPDRLRRALTPLRRTLLARLRTPASAPELAAELGVPRQRLGYHLRQLEELGLLELVEERPRRGRLERVLRTVADAFVVDPDVLEASDVSVSDAVTPETTHRHASEHLLAVASRAVRDVARMQAASQRQGSRLLTFTLETEVAFASPDDVGAFAEALAGAIAEVAASFHTPGGRPYRLIGAGHPAPGTGDPDERQHA</sequence>
<reference evidence="2 3" key="1">
    <citation type="submission" date="2020-08" db="EMBL/GenBank/DDBJ databases">
        <title>Genomic Encyclopedia of Type Strains, Phase IV (KMG-IV): sequencing the most valuable type-strain genomes for metagenomic binning, comparative biology and taxonomic classification.</title>
        <authorList>
            <person name="Goeker M."/>
        </authorList>
    </citation>
    <scope>NUCLEOTIDE SEQUENCE [LARGE SCALE GENOMIC DNA]</scope>
    <source>
        <strain evidence="2 3">YIM 65646</strain>
    </source>
</reference>
<dbReference type="AlphaFoldDB" id="A0A841FZT4"/>
<dbReference type="InterPro" id="IPR036390">
    <property type="entry name" value="WH_DNA-bd_sf"/>
</dbReference>
<dbReference type="SUPFAM" id="SSF46785">
    <property type="entry name" value="Winged helix' DNA-binding domain"/>
    <property type="match status" value="1"/>
</dbReference>
<keyword evidence="2" id="KW-0238">DNA-binding</keyword>
<keyword evidence="3" id="KW-1185">Reference proteome</keyword>
<organism evidence="2 3">
    <name type="scientific">Phytomonospora endophytica</name>
    <dbReference type="NCBI Taxonomy" id="714109"/>
    <lineage>
        <taxon>Bacteria</taxon>
        <taxon>Bacillati</taxon>
        <taxon>Actinomycetota</taxon>
        <taxon>Actinomycetes</taxon>
        <taxon>Micromonosporales</taxon>
        <taxon>Micromonosporaceae</taxon>
        <taxon>Phytomonospora</taxon>
    </lineage>
</organism>
<feature type="region of interest" description="Disordered" evidence="1">
    <location>
        <begin position="183"/>
        <end position="204"/>
    </location>
</feature>
<dbReference type="GO" id="GO:0003677">
    <property type="term" value="F:DNA binding"/>
    <property type="evidence" value="ECO:0007669"/>
    <property type="project" value="UniProtKB-KW"/>
</dbReference>
<dbReference type="Pfam" id="PF12840">
    <property type="entry name" value="HTH_20"/>
    <property type="match status" value="1"/>
</dbReference>
<protein>
    <submittedName>
        <fullName evidence="2">DNA-binding transcriptional ArsR family regulator</fullName>
    </submittedName>
</protein>
<dbReference type="InterPro" id="IPR036388">
    <property type="entry name" value="WH-like_DNA-bd_sf"/>
</dbReference>
<name>A0A841FZT4_9ACTN</name>
<proteinExistence type="predicted"/>
<comment type="caution">
    <text evidence="2">The sequence shown here is derived from an EMBL/GenBank/DDBJ whole genome shotgun (WGS) entry which is preliminary data.</text>
</comment>
<evidence type="ECO:0000313" key="3">
    <source>
        <dbReference type="Proteomes" id="UP000548476"/>
    </source>
</evidence>